<dbReference type="Proteomes" id="UP000284892">
    <property type="component" value="Unassembled WGS sequence"/>
</dbReference>
<comment type="caution">
    <text evidence="4">The sequence shown here is derived from an EMBL/GenBank/DDBJ whole genome shotgun (WGS) entry which is preliminary data.</text>
</comment>
<dbReference type="AlphaFoldDB" id="A0A420DM41"/>
<dbReference type="SUPFAM" id="SSF53448">
    <property type="entry name" value="Nucleotide-diphospho-sugar transferases"/>
    <property type="match status" value="1"/>
</dbReference>
<sequence>MEPKISIIVPIYNVENYLVKCIDSIINQSYKNLEIILVDDESPDNCGKICDDYKLKDDRIVVIHQKNKGLSGARNSGLNIATGDYIAFVDSDDWVDLNMYDTMIKIAKKYQLDMIECGITESDIEKNNTVEHAKIKIENTWQTLKRVLKTSQFSACTKLFKKSIIDDSRFLLNKTSEDIYFLFENISKMNKLGYFDYPFYYYRPNPEGITKSPYNLKRFNDSITACLFVKEKVMSLISYEKDLSQVEKNRELTTILSSFVLKELMYHYKMLNYYPKLDQNYIHRKRLKKLINENYFKSKTHSSNLKLAKSLPIVSFEIIIKLNKLKHRIFRTKHFS</sequence>
<keyword evidence="5" id="KW-1185">Reference proteome</keyword>
<dbReference type="Gene3D" id="3.90.550.10">
    <property type="entry name" value="Spore Coat Polysaccharide Biosynthesis Protein SpsA, Chain A"/>
    <property type="match status" value="1"/>
</dbReference>
<dbReference type="RefSeq" id="WP_120200628.1">
    <property type="nucleotide sequence ID" value="NZ_RAQJ01000002.1"/>
</dbReference>
<evidence type="ECO:0000259" key="3">
    <source>
        <dbReference type="Pfam" id="PF00535"/>
    </source>
</evidence>
<dbReference type="GO" id="GO:0016758">
    <property type="term" value="F:hexosyltransferase activity"/>
    <property type="evidence" value="ECO:0007669"/>
    <property type="project" value="UniProtKB-ARBA"/>
</dbReference>
<dbReference type="Pfam" id="PF00535">
    <property type="entry name" value="Glycos_transf_2"/>
    <property type="match status" value="1"/>
</dbReference>
<accession>A0A420DM41</accession>
<evidence type="ECO:0000256" key="2">
    <source>
        <dbReference type="ARBA" id="ARBA00022679"/>
    </source>
</evidence>
<name>A0A420DM41_9FLAO</name>
<evidence type="ECO:0000313" key="5">
    <source>
        <dbReference type="Proteomes" id="UP000284892"/>
    </source>
</evidence>
<dbReference type="EMBL" id="RAQJ01000002">
    <property type="protein sequence ID" value="RKE95312.1"/>
    <property type="molecule type" value="Genomic_DNA"/>
</dbReference>
<gene>
    <name evidence="4" type="ORF">BXY80_1499</name>
</gene>
<dbReference type="InterPro" id="IPR029044">
    <property type="entry name" value="Nucleotide-diphossugar_trans"/>
</dbReference>
<feature type="domain" description="Glycosyltransferase 2-like" evidence="3">
    <location>
        <begin position="6"/>
        <end position="165"/>
    </location>
</feature>
<organism evidence="4 5">
    <name type="scientific">Ichthyenterobacterium magnum</name>
    <dbReference type="NCBI Taxonomy" id="1230530"/>
    <lineage>
        <taxon>Bacteria</taxon>
        <taxon>Pseudomonadati</taxon>
        <taxon>Bacteroidota</taxon>
        <taxon>Flavobacteriia</taxon>
        <taxon>Flavobacteriales</taxon>
        <taxon>Flavobacteriaceae</taxon>
        <taxon>Ichthyenterobacterium</taxon>
    </lineage>
</organism>
<keyword evidence="1" id="KW-0328">Glycosyltransferase</keyword>
<dbReference type="OrthoDB" id="9815829at2"/>
<evidence type="ECO:0000256" key="1">
    <source>
        <dbReference type="ARBA" id="ARBA00022676"/>
    </source>
</evidence>
<dbReference type="PANTHER" id="PTHR22916">
    <property type="entry name" value="GLYCOSYLTRANSFERASE"/>
    <property type="match status" value="1"/>
</dbReference>
<keyword evidence="2 4" id="KW-0808">Transferase</keyword>
<reference evidence="4 5" key="1">
    <citation type="submission" date="2018-09" db="EMBL/GenBank/DDBJ databases">
        <title>Genomic Encyclopedia of Archaeal and Bacterial Type Strains, Phase II (KMG-II): from individual species to whole genera.</title>
        <authorList>
            <person name="Goeker M."/>
        </authorList>
    </citation>
    <scope>NUCLEOTIDE SEQUENCE [LARGE SCALE GENOMIC DNA]</scope>
    <source>
        <strain evidence="4 5">DSM 26283</strain>
    </source>
</reference>
<dbReference type="PANTHER" id="PTHR22916:SF51">
    <property type="entry name" value="GLYCOSYLTRANSFERASE EPSH-RELATED"/>
    <property type="match status" value="1"/>
</dbReference>
<protein>
    <submittedName>
        <fullName evidence="4">Glycosyl transferase family 2</fullName>
    </submittedName>
</protein>
<proteinExistence type="predicted"/>
<evidence type="ECO:0000313" key="4">
    <source>
        <dbReference type="EMBL" id="RKE95312.1"/>
    </source>
</evidence>
<dbReference type="CDD" id="cd00761">
    <property type="entry name" value="Glyco_tranf_GTA_type"/>
    <property type="match status" value="1"/>
</dbReference>
<dbReference type="InterPro" id="IPR001173">
    <property type="entry name" value="Glyco_trans_2-like"/>
</dbReference>